<dbReference type="PANTHER" id="PTHR23291:SF50">
    <property type="entry name" value="PROTEIN LIFEGUARD 4"/>
    <property type="match status" value="1"/>
</dbReference>
<proteinExistence type="inferred from homology"/>
<feature type="transmembrane region" description="Helical" evidence="6">
    <location>
        <begin position="50"/>
        <end position="72"/>
    </location>
</feature>
<evidence type="ECO:0008006" key="9">
    <source>
        <dbReference type="Google" id="ProtNLM"/>
    </source>
</evidence>
<gene>
    <name evidence="7" type="ORF">SAMN02745216_02652</name>
</gene>
<feature type="transmembrane region" description="Helical" evidence="6">
    <location>
        <begin position="142"/>
        <end position="160"/>
    </location>
</feature>
<keyword evidence="3 6" id="KW-0812">Transmembrane</keyword>
<dbReference type="AlphaFoldDB" id="A0A1M6NPV5"/>
<name>A0A1M6NPV5_9BACT</name>
<evidence type="ECO:0000256" key="6">
    <source>
        <dbReference type="RuleBase" id="RU004379"/>
    </source>
</evidence>
<dbReference type="OrthoDB" id="9793828at2"/>
<comment type="subcellular location">
    <subcellularLocation>
        <location evidence="1">Membrane</location>
        <topology evidence="1">Multi-pass membrane protein</topology>
    </subcellularLocation>
</comment>
<dbReference type="GO" id="GO:0005886">
    <property type="term" value="C:plasma membrane"/>
    <property type="evidence" value="ECO:0007669"/>
    <property type="project" value="TreeGrafter"/>
</dbReference>
<keyword evidence="4 6" id="KW-1133">Transmembrane helix</keyword>
<accession>A0A1M6NPV5</accession>
<dbReference type="STRING" id="1121393.SAMN02745216_02652"/>
<evidence type="ECO:0000256" key="2">
    <source>
        <dbReference type="ARBA" id="ARBA00010350"/>
    </source>
</evidence>
<feature type="transmembrane region" description="Helical" evidence="6">
    <location>
        <begin position="166"/>
        <end position="183"/>
    </location>
</feature>
<evidence type="ECO:0000256" key="5">
    <source>
        <dbReference type="ARBA" id="ARBA00023136"/>
    </source>
</evidence>
<dbReference type="InterPro" id="IPR006214">
    <property type="entry name" value="Bax_inhibitor_1-related"/>
</dbReference>
<dbReference type="EMBL" id="FQZU01000015">
    <property type="protein sequence ID" value="SHJ97646.1"/>
    <property type="molecule type" value="Genomic_DNA"/>
</dbReference>
<evidence type="ECO:0000313" key="7">
    <source>
        <dbReference type="EMBL" id="SHJ97646.1"/>
    </source>
</evidence>
<feature type="transmembrane region" description="Helical" evidence="6">
    <location>
        <begin position="23"/>
        <end position="44"/>
    </location>
</feature>
<evidence type="ECO:0000256" key="1">
    <source>
        <dbReference type="ARBA" id="ARBA00004141"/>
    </source>
</evidence>
<protein>
    <recommendedName>
        <fullName evidence="9">Modulator of FtsH protease</fullName>
    </recommendedName>
</protein>
<feature type="transmembrane region" description="Helical" evidence="6">
    <location>
        <begin position="84"/>
        <end position="104"/>
    </location>
</feature>
<comment type="similarity">
    <text evidence="2 6">Belongs to the BI1 family.</text>
</comment>
<keyword evidence="8" id="KW-1185">Reference proteome</keyword>
<organism evidence="7 8">
    <name type="scientific">Desulfatibacillum alkenivorans DSM 16219</name>
    <dbReference type="NCBI Taxonomy" id="1121393"/>
    <lineage>
        <taxon>Bacteria</taxon>
        <taxon>Pseudomonadati</taxon>
        <taxon>Thermodesulfobacteriota</taxon>
        <taxon>Desulfobacteria</taxon>
        <taxon>Desulfobacterales</taxon>
        <taxon>Desulfatibacillaceae</taxon>
        <taxon>Desulfatibacillum</taxon>
    </lineage>
</organism>
<feature type="transmembrane region" description="Helical" evidence="6">
    <location>
        <begin position="110"/>
        <end position="130"/>
    </location>
</feature>
<evidence type="ECO:0000256" key="3">
    <source>
        <dbReference type="ARBA" id="ARBA00022692"/>
    </source>
</evidence>
<dbReference type="PANTHER" id="PTHR23291">
    <property type="entry name" value="BAX INHIBITOR-RELATED"/>
    <property type="match status" value="1"/>
</dbReference>
<dbReference type="RefSeq" id="WP_073476548.1">
    <property type="nucleotide sequence ID" value="NZ_FQZU01000015.1"/>
</dbReference>
<dbReference type="Pfam" id="PF01027">
    <property type="entry name" value="Bax1-I"/>
    <property type="match status" value="1"/>
</dbReference>
<reference evidence="8" key="1">
    <citation type="submission" date="2016-11" db="EMBL/GenBank/DDBJ databases">
        <authorList>
            <person name="Varghese N."/>
            <person name="Submissions S."/>
        </authorList>
    </citation>
    <scope>NUCLEOTIDE SEQUENCE [LARGE SCALE GENOMIC DNA]</scope>
    <source>
        <strain evidence="8">DSM 16219</strain>
    </source>
</reference>
<sequence length="235" mass="25357">MEPITYQSPEQVKARVNAFVASVYNWMFIGLTLTGVLAYATFQVPALTQLIFNTPGVFIGLIIAELALVFILSSRITTMKASTATGMFVAYSALNGLTMSFIFAVYAKTAIFGAFFATAGTFAACSVYGWVTKKDLTSMGGFMFMGLIGVIIASVVNIFLASTALYWAITYLTIAIFVGLTAYDTQKIKEMALTQPDDIGASAVRKGAIMGALALYLDFINLFLMMLRLFGGGRD</sequence>
<dbReference type="CDD" id="cd10432">
    <property type="entry name" value="BI-1-like_bacterial"/>
    <property type="match status" value="1"/>
</dbReference>
<feature type="transmembrane region" description="Helical" evidence="6">
    <location>
        <begin position="208"/>
        <end position="230"/>
    </location>
</feature>
<keyword evidence="5 6" id="KW-0472">Membrane</keyword>
<evidence type="ECO:0000313" key="8">
    <source>
        <dbReference type="Proteomes" id="UP000183994"/>
    </source>
</evidence>
<dbReference type="Proteomes" id="UP000183994">
    <property type="component" value="Unassembled WGS sequence"/>
</dbReference>
<evidence type="ECO:0000256" key="4">
    <source>
        <dbReference type="ARBA" id="ARBA00022989"/>
    </source>
</evidence>